<comment type="cofactor">
    <cofactor evidence="1">
        <name>Zn(2+)</name>
        <dbReference type="ChEBI" id="CHEBI:29105"/>
    </cofactor>
</comment>
<dbReference type="PANTHER" id="PTHR13325:SF3">
    <property type="entry name" value="MEMBRANE-BOUND TRANSCRIPTION FACTOR SITE-2 PROTEASE"/>
    <property type="match status" value="1"/>
</dbReference>
<feature type="transmembrane region" description="Helical" evidence="8">
    <location>
        <begin position="256"/>
        <end position="277"/>
    </location>
</feature>
<dbReference type="RefSeq" id="WP_230270695.1">
    <property type="nucleotide sequence ID" value="NZ_JAJKFW010000003.1"/>
</dbReference>
<keyword evidence="11" id="KW-1185">Reference proteome</keyword>
<evidence type="ECO:0000256" key="1">
    <source>
        <dbReference type="ARBA" id="ARBA00001947"/>
    </source>
</evidence>
<feature type="transmembrane region" description="Helical" evidence="8">
    <location>
        <begin position="283"/>
        <end position="304"/>
    </location>
</feature>
<feature type="transmembrane region" description="Helical" evidence="8">
    <location>
        <begin position="227"/>
        <end position="249"/>
    </location>
</feature>
<feature type="transmembrane region" description="Helical" evidence="8">
    <location>
        <begin position="432"/>
        <end position="450"/>
    </location>
</feature>
<keyword evidence="5 8" id="KW-1133">Transmembrane helix</keyword>
<keyword evidence="6 8" id="KW-0472">Membrane</keyword>
<feature type="coiled-coil region" evidence="7">
    <location>
        <begin position="536"/>
        <end position="563"/>
    </location>
</feature>
<evidence type="ECO:0000256" key="7">
    <source>
        <dbReference type="SAM" id="Coils"/>
    </source>
</evidence>
<evidence type="ECO:0000256" key="8">
    <source>
        <dbReference type="SAM" id="Phobius"/>
    </source>
</evidence>
<feature type="transmembrane region" description="Helical" evidence="8">
    <location>
        <begin position="152"/>
        <end position="174"/>
    </location>
</feature>
<evidence type="ECO:0000256" key="2">
    <source>
        <dbReference type="ARBA" id="ARBA00004127"/>
    </source>
</evidence>
<evidence type="ECO:0000313" key="11">
    <source>
        <dbReference type="Proteomes" id="UP001430306"/>
    </source>
</evidence>
<dbReference type="Proteomes" id="UP001430306">
    <property type="component" value="Unassembled WGS sequence"/>
</dbReference>
<gene>
    <name evidence="10" type="ORF">LOC71_01490</name>
</gene>
<feature type="domain" description="Peptidase M50" evidence="9">
    <location>
        <begin position="199"/>
        <end position="294"/>
    </location>
</feature>
<evidence type="ECO:0000256" key="4">
    <source>
        <dbReference type="ARBA" id="ARBA00022692"/>
    </source>
</evidence>
<evidence type="ECO:0000313" key="10">
    <source>
        <dbReference type="EMBL" id="MCC9640928.1"/>
    </source>
</evidence>
<feature type="transmembrane region" description="Helical" evidence="8">
    <location>
        <begin position="393"/>
        <end position="412"/>
    </location>
</feature>
<feature type="transmembrane region" description="Helical" evidence="8">
    <location>
        <begin position="360"/>
        <end position="386"/>
    </location>
</feature>
<protein>
    <submittedName>
        <fullName evidence="10">Peptidase M50</fullName>
    </submittedName>
</protein>
<name>A0ABS8NBJ7_9BACT</name>
<evidence type="ECO:0000256" key="5">
    <source>
        <dbReference type="ARBA" id="ARBA00022989"/>
    </source>
</evidence>
<dbReference type="EMBL" id="JAJKFW010000003">
    <property type="protein sequence ID" value="MCC9640928.1"/>
    <property type="molecule type" value="Genomic_DNA"/>
</dbReference>
<proteinExistence type="inferred from homology"/>
<reference evidence="10" key="1">
    <citation type="submission" date="2021-11" db="EMBL/GenBank/DDBJ databases">
        <title>Genome sequence.</title>
        <authorList>
            <person name="Sun Q."/>
        </authorList>
    </citation>
    <scope>NUCLEOTIDE SEQUENCE</scope>
    <source>
        <strain evidence="10">JC740</strain>
    </source>
</reference>
<evidence type="ECO:0000259" key="9">
    <source>
        <dbReference type="Pfam" id="PF02163"/>
    </source>
</evidence>
<dbReference type="CDD" id="cd05709">
    <property type="entry name" value="S2P-M50"/>
    <property type="match status" value="1"/>
</dbReference>
<comment type="similarity">
    <text evidence="3">Belongs to the peptidase M50B family.</text>
</comment>
<dbReference type="SUPFAM" id="SSF111369">
    <property type="entry name" value="HlyD-like secretion proteins"/>
    <property type="match status" value="1"/>
</dbReference>
<comment type="caution">
    <text evidence="10">The sequence shown here is derived from an EMBL/GenBank/DDBJ whole genome shotgun (WGS) entry which is preliminary data.</text>
</comment>
<dbReference type="InterPro" id="IPR001193">
    <property type="entry name" value="MBTPS2"/>
</dbReference>
<accession>A0ABS8NBJ7</accession>
<evidence type="ECO:0000256" key="3">
    <source>
        <dbReference type="ARBA" id="ARBA00007931"/>
    </source>
</evidence>
<sequence length="777" mass="85951">MGAQQDSSTRRPLDVRHKIGLKAVRVSHRHAGWVVVHDPVASKYHRLREDEYFLLTLLDGHCSLDDLRDHYQTRYPNRRVRPGQLNALLFRFHESGLTISHSAGQGTSLLRRADQDRRQKIWSTLSQWLFLRFPGVDPAPVMRWLMPIARPWLSWPGIITLTAFVASAALLMLVHRDRYVAELPSAGQWMTMQNALILAAVVALTKIAHELGHALVSERFGAKCRSIGPMLLVFTPALYCDTSGSWLIADRWKRACIALAGIGTEIIIASVAAWVWVMTPVGLVHTIASHVMVVCGISTVVFNANPLLRYDGYYLLSDWTDMPNLSQRAKRAWGRMLSSVFLGLPANRNQGEPADHSGWLLLYAAASLAYRWVLMFTIIGFIWVWLRPYGLEIIGQCMAIFAIASMALGTIVPLKRFWTNPMNRRKARWSRILIWAVILIAVGFAGTIPLPRSVATAVRFSPLNETRVHLTSGGVLTRVVVQPGDKVLKGDLLAELTNPDVQRECLDAASALRDQETRLEGLRSSQTLVPEASHQLPAAEALRDELASRLKAAQRRRDALAVNAPCDGTVMVAQSNPTGGISGPNGMESLDADANPLGLQPESNPAIDRTAVRLASWSGDPTSPENIGCTLEAGTELLAIIPSEHSSSNSDSPETSDIPWRAEAVVTAVQRRRMRPGQTVTLIRDNAPTEVLLGKIADIAEETYDARVDTPRRDHRQADSAVRTPQTSYLVNISLVDSPTNDDLTLLGGSGKAKIRVEPASLWQRIYEVLSSLFRFR</sequence>
<keyword evidence="7" id="KW-0175">Coiled coil</keyword>
<feature type="transmembrane region" description="Helical" evidence="8">
    <location>
        <begin position="195"/>
        <end position="215"/>
    </location>
</feature>
<dbReference type="InterPro" id="IPR008915">
    <property type="entry name" value="Peptidase_M50"/>
</dbReference>
<dbReference type="Pfam" id="PF02163">
    <property type="entry name" value="Peptidase_M50"/>
    <property type="match status" value="1"/>
</dbReference>
<keyword evidence="4 8" id="KW-0812">Transmembrane</keyword>
<comment type="subcellular location">
    <subcellularLocation>
        <location evidence="2">Endomembrane system</location>
        <topology evidence="2">Multi-pass membrane protein</topology>
    </subcellularLocation>
</comment>
<evidence type="ECO:0000256" key="6">
    <source>
        <dbReference type="ARBA" id="ARBA00023136"/>
    </source>
</evidence>
<dbReference type="PANTHER" id="PTHR13325">
    <property type="entry name" value="PROTEASE M50 MEMBRANE-BOUND TRANSCRIPTION FACTOR SITE 2 PROTEASE"/>
    <property type="match status" value="1"/>
</dbReference>
<organism evidence="10 11">
    <name type="scientific">Rhodopirellula halodulae</name>
    <dbReference type="NCBI Taxonomy" id="2894198"/>
    <lineage>
        <taxon>Bacteria</taxon>
        <taxon>Pseudomonadati</taxon>
        <taxon>Planctomycetota</taxon>
        <taxon>Planctomycetia</taxon>
        <taxon>Pirellulales</taxon>
        <taxon>Pirellulaceae</taxon>
        <taxon>Rhodopirellula</taxon>
    </lineage>
</organism>